<keyword evidence="5" id="KW-0472">Membrane</keyword>
<sequence length="344" mass="38727">MKFWHIIHDGNHLVSLAKNLADIDTTDDHDIQALYSRGHQKSYIDKAQEIFANVRPFDGRLNVGPQDVVVIHGLFGQPMADLCQALFKNKIKTVWCMWGGDLHMIAPLEGGFDLLNSFDCIISYTGELALYPEIIAPEVQGAVHIIDGTASDPSIEKEKLILIGNSGDPSNDHLYLLELASKFEGYQLWLPFAYNGTEEYKAQILAKADELGVLERLTLQEDMLPFEEYSNLIARAEMIFAAHNRQQALGTMGQGYLSNCRVFMRKTILSKAGKTMVNPGYLQMLSYGWVSVADICDLEQDVHRKAILENPDWKNEFAEVSSQSHIARSKVFDRVKRVCFPSQS</sequence>
<dbReference type="AlphaFoldDB" id="A0A0P1FZG6"/>
<evidence type="ECO:0000256" key="5">
    <source>
        <dbReference type="ARBA" id="ARBA00023136"/>
    </source>
</evidence>
<dbReference type="RefSeq" id="WP_058288265.1">
    <property type="nucleotide sequence ID" value="NZ_CYSD01000002.1"/>
</dbReference>
<keyword evidence="4 6" id="KW-0808">Transferase</keyword>
<evidence type="ECO:0000313" key="7">
    <source>
        <dbReference type="Proteomes" id="UP000052022"/>
    </source>
</evidence>
<evidence type="ECO:0000313" key="6">
    <source>
        <dbReference type="EMBL" id="CUH74835.1"/>
    </source>
</evidence>
<gene>
    <name evidence="6" type="primary">wecF_2</name>
    <name evidence="6" type="ORF">TRM7557_00102</name>
</gene>
<evidence type="ECO:0000256" key="3">
    <source>
        <dbReference type="ARBA" id="ARBA00022676"/>
    </source>
</evidence>
<evidence type="ECO:0000256" key="2">
    <source>
        <dbReference type="ARBA" id="ARBA00022519"/>
    </source>
</evidence>
<name>A0A0P1FZG6_9RHOB</name>
<dbReference type="GO" id="GO:0009246">
    <property type="term" value="P:enterobacterial common antigen biosynthetic process"/>
    <property type="evidence" value="ECO:0007669"/>
    <property type="project" value="InterPro"/>
</dbReference>
<keyword evidence="2" id="KW-0997">Cell inner membrane</keyword>
<dbReference type="EC" id="2.4.1.-" evidence="6"/>
<evidence type="ECO:0000256" key="1">
    <source>
        <dbReference type="ARBA" id="ARBA00022475"/>
    </source>
</evidence>
<proteinExistence type="predicted"/>
<evidence type="ECO:0000256" key="4">
    <source>
        <dbReference type="ARBA" id="ARBA00022679"/>
    </source>
</evidence>
<dbReference type="Proteomes" id="UP000052022">
    <property type="component" value="Unassembled WGS sequence"/>
</dbReference>
<accession>A0A0P1FZG6</accession>
<protein>
    <submittedName>
        <fullName evidence="6">4-alpha-L-fucosyltransferase</fullName>
        <ecNumber evidence="6">2.4.1.-</ecNumber>
    </submittedName>
</protein>
<keyword evidence="3 6" id="KW-0328">Glycosyltransferase</keyword>
<organism evidence="6 7">
    <name type="scientific">Tritonibacter multivorans</name>
    <dbReference type="NCBI Taxonomy" id="928856"/>
    <lineage>
        <taxon>Bacteria</taxon>
        <taxon>Pseudomonadati</taxon>
        <taxon>Pseudomonadota</taxon>
        <taxon>Alphaproteobacteria</taxon>
        <taxon>Rhodobacterales</taxon>
        <taxon>Paracoccaceae</taxon>
        <taxon>Tritonibacter</taxon>
    </lineage>
</organism>
<dbReference type="EMBL" id="CYSD01000002">
    <property type="protein sequence ID" value="CUH74835.1"/>
    <property type="molecule type" value="Genomic_DNA"/>
</dbReference>
<keyword evidence="1" id="KW-1003">Cell membrane</keyword>
<keyword evidence="7" id="KW-1185">Reference proteome</keyword>
<dbReference type="InterPro" id="IPR009993">
    <property type="entry name" value="WecF"/>
</dbReference>
<reference evidence="6 7" key="1">
    <citation type="submission" date="2015-09" db="EMBL/GenBank/DDBJ databases">
        <authorList>
            <consortium name="Swine Surveillance"/>
        </authorList>
    </citation>
    <scope>NUCLEOTIDE SEQUENCE [LARGE SCALE GENOMIC DNA]</scope>
    <source>
        <strain evidence="6 7">CECT 7557</strain>
    </source>
</reference>
<dbReference type="Pfam" id="PF07429">
    <property type="entry name" value="Glyco_transf_56"/>
    <property type="match status" value="1"/>
</dbReference>
<dbReference type="GO" id="GO:0008417">
    <property type="term" value="F:fucosyltransferase activity"/>
    <property type="evidence" value="ECO:0007669"/>
    <property type="project" value="InterPro"/>
</dbReference>
<dbReference type="OrthoDB" id="1083028at2"/>
<dbReference type="STRING" id="928856.SAMN04488049_11312"/>